<evidence type="ECO:0000256" key="2">
    <source>
        <dbReference type="ARBA" id="ARBA00010488"/>
    </source>
</evidence>
<evidence type="ECO:0000313" key="8">
    <source>
        <dbReference type="EMBL" id="VYT01774.1"/>
    </source>
</evidence>
<evidence type="ECO:0000259" key="7">
    <source>
        <dbReference type="Pfam" id="PF00534"/>
    </source>
</evidence>
<dbReference type="RefSeq" id="WP_156353816.1">
    <property type="nucleotide sequence ID" value="NZ_CACRST010000013.1"/>
</dbReference>
<dbReference type="InterPro" id="IPR043148">
    <property type="entry name" value="TagF_C"/>
</dbReference>
<name>A0A6N2T7R7_9FIRM</name>
<dbReference type="SUPFAM" id="SSF53756">
    <property type="entry name" value="UDP-Glycosyltransferase/glycogen phosphorylase"/>
    <property type="match status" value="1"/>
</dbReference>
<comment type="subcellular location">
    <subcellularLocation>
        <location evidence="1">Cell membrane</location>
        <topology evidence="1">Peripheral membrane protein</topology>
    </subcellularLocation>
</comment>
<evidence type="ECO:0000256" key="3">
    <source>
        <dbReference type="ARBA" id="ARBA00022475"/>
    </source>
</evidence>
<proteinExistence type="inferred from homology"/>
<evidence type="ECO:0000256" key="6">
    <source>
        <dbReference type="ARBA" id="ARBA00023136"/>
    </source>
</evidence>
<dbReference type="CDD" id="cd03811">
    <property type="entry name" value="GT4_GT28_WabH-like"/>
    <property type="match status" value="1"/>
</dbReference>
<keyword evidence="4 8" id="KW-0808">Transferase</keyword>
<protein>
    <submittedName>
        <fullName evidence="8">CDP-glycerol:poly(Glycerophosphate) glycerophosphotransferase</fullName>
        <ecNumber evidence="8">2.7.8.12</ecNumber>
    </submittedName>
</protein>
<dbReference type="InterPro" id="IPR001296">
    <property type="entry name" value="Glyco_trans_1"/>
</dbReference>
<dbReference type="GO" id="GO:0019350">
    <property type="term" value="P:teichoic acid biosynthetic process"/>
    <property type="evidence" value="ECO:0007669"/>
    <property type="project" value="UniProtKB-KW"/>
</dbReference>
<evidence type="ECO:0000256" key="4">
    <source>
        <dbReference type="ARBA" id="ARBA00022679"/>
    </source>
</evidence>
<evidence type="ECO:0000256" key="1">
    <source>
        <dbReference type="ARBA" id="ARBA00004202"/>
    </source>
</evidence>
<dbReference type="InterPro" id="IPR043149">
    <property type="entry name" value="TagF_N"/>
</dbReference>
<dbReference type="EC" id="2.7.8.12" evidence="8"/>
<comment type="similarity">
    <text evidence="2">Belongs to the CDP-glycerol glycerophosphotransferase family.</text>
</comment>
<dbReference type="PANTHER" id="PTHR37316:SF3">
    <property type="entry name" value="TEICHOIC ACID GLYCEROL-PHOSPHATE TRANSFERASE"/>
    <property type="match status" value="1"/>
</dbReference>
<reference evidence="8" key="1">
    <citation type="submission" date="2019-11" db="EMBL/GenBank/DDBJ databases">
        <authorList>
            <person name="Feng L."/>
        </authorList>
    </citation>
    <scope>NUCLEOTIDE SEQUENCE</scope>
    <source>
        <strain evidence="8">BgluceraseaLFYP119</strain>
    </source>
</reference>
<dbReference type="InterPro" id="IPR051612">
    <property type="entry name" value="Teichoic_Acid_Biosynth"/>
</dbReference>
<dbReference type="InterPro" id="IPR007554">
    <property type="entry name" value="Glycerophosphate_synth"/>
</dbReference>
<keyword evidence="5" id="KW-0777">Teichoic acid biosynthesis</keyword>
<keyword evidence="3" id="KW-1003">Cell membrane</keyword>
<sequence length="798" mass="91464">MSSFISKVKKKLKNGIWYPFYNSFYDKVSVDKKEILLLSRNGLALESNILAILTELSSPEYKDFRKVLAVHKNKKDQVQKKLEHYGLSVDKLLSTELPSYYYHLAKAGWLVTDSTFPGRYVKKEGQTILNVWHGTPLKKMGQDNPEERCITGNVMRILLQSDYLLFPNLYMEEKMAHAYNLPELYQGRVLHEGYPRNCIFFHPEKGAKLKETLGYAGFQLSIYMPTFRGTSDSVEENDYIQLVRDYLSRIDAGLGDRQILLVKLHPFVQSLLTLDSYRHIRPFPEGYDTYEVLNACDVLITDYSSVMYDFASTGRRILLFAYDLEDYQSHRGMYEDVSSYPFPLVRTPEALTEELQKDTGHPDDNFLQKYCTFEQASATSRLCRHVFLGDSVCQTIYMKGTKKKKVLLYAGSLLPNGVTSAFFSMVDQLGPSRCEYYISFRTPSLKDHPETLNKVPEGYHFYPLATEMNLDVLTAIAQLIYLKWGTTAFGIKKRLDKAYKREWQKHFGCVSFDHVVHYDGYENYMIALLEKAPCTRTIWAHSDMEKWIAEKHNPSLPLLKKAYASYDHIISVGEDVRASADHIGGHPEKVQVISNIMDYQKIQGLGKLPVSFDPETETSVPLNKLIEVLESNDKKFINVGRFSSEKGHERLIRAFTRFWKKHPDTWLIIIGGRGDLYERTQALAESSESSSHIILVKYMSNPMPVVKACDLFLLSSFYEGLGLVILEADILGVPAVSCDVNGPHGFMKQYGGTLLPDSEDGLVQGMEMFLEGKIHTMNVDYEKRNQEILKKCNMLFQE</sequence>
<dbReference type="AlphaFoldDB" id="A0A6N2T7R7"/>
<dbReference type="Gene3D" id="3.40.50.2000">
    <property type="entry name" value="Glycogen Phosphorylase B"/>
    <property type="match status" value="2"/>
</dbReference>
<feature type="domain" description="Glycosyl transferase family 1" evidence="7">
    <location>
        <begin position="629"/>
        <end position="784"/>
    </location>
</feature>
<dbReference type="Pfam" id="PF04464">
    <property type="entry name" value="Glyphos_transf"/>
    <property type="match status" value="1"/>
</dbReference>
<accession>A0A6N2T7R7</accession>
<dbReference type="PANTHER" id="PTHR37316">
    <property type="entry name" value="TEICHOIC ACID GLYCEROL-PHOSPHATE PRIMASE"/>
    <property type="match status" value="1"/>
</dbReference>
<keyword evidence="6" id="KW-0472">Membrane</keyword>
<dbReference type="Gene3D" id="3.40.50.11820">
    <property type="match status" value="1"/>
</dbReference>
<dbReference type="Pfam" id="PF00534">
    <property type="entry name" value="Glycos_transf_1"/>
    <property type="match status" value="1"/>
</dbReference>
<dbReference type="Gene3D" id="3.40.50.12580">
    <property type="match status" value="1"/>
</dbReference>
<dbReference type="EMBL" id="CACRST010000013">
    <property type="protein sequence ID" value="VYT01774.1"/>
    <property type="molecule type" value="Genomic_DNA"/>
</dbReference>
<organism evidence="8">
    <name type="scientific">Blautia glucerasea</name>
    <dbReference type="NCBI Taxonomy" id="536633"/>
    <lineage>
        <taxon>Bacteria</taxon>
        <taxon>Bacillati</taxon>
        <taxon>Bacillota</taxon>
        <taxon>Clostridia</taxon>
        <taxon>Lachnospirales</taxon>
        <taxon>Lachnospiraceae</taxon>
        <taxon>Blautia</taxon>
    </lineage>
</organism>
<dbReference type="GO" id="GO:0047355">
    <property type="term" value="F:CDP-glycerol glycerophosphotransferase activity"/>
    <property type="evidence" value="ECO:0007669"/>
    <property type="project" value="UniProtKB-EC"/>
</dbReference>
<dbReference type="GO" id="GO:0005886">
    <property type="term" value="C:plasma membrane"/>
    <property type="evidence" value="ECO:0007669"/>
    <property type="project" value="UniProtKB-SubCell"/>
</dbReference>
<dbReference type="GO" id="GO:0016757">
    <property type="term" value="F:glycosyltransferase activity"/>
    <property type="evidence" value="ECO:0007669"/>
    <property type="project" value="InterPro"/>
</dbReference>
<gene>
    <name evidence="8" type="primary">tagF_2</name>
    <name evidence="8" type="ORF">BGLFYP119_01486</name>
</gene>
<evidence type="ECO:0000256" key="5">
    <source>
        <dbReference type="ARBA" id="ARBA00022944"/>
    </source>
</evidence>